<dbReference type="GO" id="GO:0045944">
    <property type="term" value="P:positive regulation of transcription by RNA polymerase II"/>
    <property type="evidence" value="ECO:0007669"/>
    <property type="project" value="UniProtKB-ARBA"/>
</dbReference>
<protein>
    <recommendedName>
        <fullName evidence="7">Mediator of RNA polymerase II transcription subunit 1</fullName>
    </recommendedName>
    <alternativeName>
        <fullName evidence="7">Mediator complex subunit 1</fullName>
    </alternativeName>
</protein>
<name>A0A2N1J700_9BASI</name>
<keyword evidence="4 7" id="KW-0010">Activator</keyword>
<keyword evidence="5 7" id="KW-0804">Transcription</keyword>
<accession>A0A2N1J700</accession>
<comment type="subcellular location">
    <subcellularLocation>
        <location evidence="1 7">Nucleus</location>
    </subcellularLocation>
</comment>
<evidence type="ECO:0000256" key="6">
    <source>
        <dbReference type="ARBA" id="ARBA00023242"/>
    </source>
</evidence>
<dbReference type="EMBL" id="KZ454996">
    <property type="protein sequence ID" value="PKI82331.1"/>
    <property type="molecule type" value="Genomic_DNA"/>
</dbReference>
<gene>
    <name evidence="9" type="ORF">MVES_003756</name>
</gene>
<organism evidence="9 10">
    <name type="scientific">Malassezia vespertilionis</name>
    <dbReference type="NCBI Taxonomy" id="2020962"/>
    <lineage>
        <taxon>Eukaryota</taxon>
        <taxon>Fungi</taxon>
        <taxon>Dikarya</taxon>
        <taxon>Basidiomycota</taxon>
        <taxon>Ustilaginomycotina</taxon>
        <taxon>Malasseziomycetes</taxon>
        <taxon>Malasseziales</taxon>
        <taxon>Malasseziaceae</taxon>
        <taxon>Malassezia</taxon>
    </lineage>
</organism>
<dbReference type="InterPro" id="IPR019680">
    <property type="entry name" value="Mediator_Med1"/>
</dbReference>
<dbReference type="Pfam" id="PF10744">
    <property type="entry name" value="Med1"/>
    <property type="match status" value="1"/>
</dbReference>
<keyword evidence="6 7" id="KW-0539">Nucleus</keyword>
<evidence type="ECO:0000256" key="2">
    <source>
        <dbReference type="ARBA" id="ARBA00006210"/>
    </source>
</evidence>
<evidence type="ECO:0000313" key="9">
    <source>
        <dbReference type="EMBL" id="PKI82331.1"/>
    </source>
</evidence>
<comment type="function">
    <text evidence="7">Component of the Mediator complex, a coactivator involved in the regulated transcription of nearly all RNA polymerase II-dependent genes. Mediator functions as a bridge to convey information from gene-specific regulatory proteins to the basal RNA polymerase II transcription machinery. Mediator is recruited to promoters by direct interactions with regulatory proteins and serves as a scaffold for the assembly of a functional preinitiation complex with RNA polymerase II and the general transcription factors.</text>
</comment>
<keyword evidence="10" id="KW-1185">Reference proteome</keyword>
<evidence type="ECO:0000256" key="4">
    <source>
        <dbReference type="ARBA" id="ARBA00023159"/>
    </source>
</evidence>
<sequence length="721" mass="77582">MAEAQAPASAYELVTWLRRQLHALRESTRDGLDEEMHAFSQLTTSRIGLYGKKSIDVDAGQFSPETWSEAMQSLTSSSSAFRATLETMHQGVGGTEEQLGATAVHELNAQARELTHAAMDLRAAATLHDAMDAGESLPRELWTGRLKDAQTAPLTERGAAVQVLDVLCSILAPVATRLHLECFEEKLYASDDVEMQDASKPVQRTHTFTSGGRIIVLDVELGVAQREHTLAPHIMLHISYAHDETMQEARVPDTRLADMMRNLLLQLAYVLFGYDADPAVLSTCPVLNCEGNETRYVQATRLWCALARSLATLARIDALSANALVNAGTDKAHKIDLFAQLESMGLAAERVSAHELGSLLGEEVQGPVCVALLRSLSQTSPAAIGTLLRCGHGVALQHVFLPYLTIVYHAVSVTNDWLASGFRATVRVAPSAVPFAPNARDHVDWVSLPTGARPPQELMQEVAQTLCTYGPVSTSLALSTLGAGTQMTVHRPISYIAFLDPPVLVPHYTARSLWALCNLAQHPWSEQLQGAAVSTEAAHNQRKTDYLAQLCAAPGLSSTSDYTFQPSALHTDSCEARRVSIIPFGDLAQLYAALALLREHARFAQLLAGATTKHNTQGVPVTLKLGPCTRAGSSVLYLSFPVTCATPASDAAPAIVNATLRTTAEHASGWAIEASVVAVLGGELKRMHATDHAALACADHLAQGANIYEFTKKLVTWAHAA</sequence>
<keyword evidence="3 7" id="KW-0805">Transcription regulation</keyword>
<comment type="similarity">
    <text evidence="2 7">Belongs to the Mediator complex subunit 1 family.</text>
</comment>
<evidence type="ECO:0000313" key="10">
    <source>
        <dbReference type="Proteomes" id="UP000232875"/>
    </source>
</evidence>
<reference evidence="9 10" key="1">
    <citation type="submission" date="2017-10" db="EMBL/GenBank/DDBJ databases">
        <title>A novel species of cold-tolerant Malassezia isolated from bats.</title>
        <authorList>
            <person name="Lorch J.M."/>
            <person name="Palmer J.M."/>
            <person name="Vanderwolf K.J."/>
            <person name="Schmidt K.Z."/>
            <person name="Verant M.L."/>
            <person name="Weller T.J."/>
            <person name="Blehert D.S."/>
        </authorList>
    </citation>
    <scope>NUCLEOTIDE SEQUENCE [LARGE SCALE GENOMIC DNA]</scope>
    <source>
        <strain evidence="9 10">NWHC:44797-103</strain>
    </source>
</reference>
<dbReference type="Proteomes" id="UP000232875">
    <property type="component" value="Unassembled WGS sequence"/>
</dbReference>
<dbReference type="GO" id="GO:0016592">
    <property type="term" value="C:mediator complex"/>
    <property type="evidence" value="ECO:0007669"/>
    <property type="project" value="InterPro"/>
</dbReference>
<evidence type="ECO:0000259" key="8">
    <source>
        <dbReference type="Pfam" id="PF10744"/>
    </source>
</evidence>
<proteinExistence type="inferred from homology"/>
<evidence type="ECO:0000256" key="5">
    <source>
        <dbReference type="ARBA" id="ARBA00023163"/>
    </source>
</evidence>
<dbReference type="GO" id="GO:0003712">
    <property type="term" value="F:transcription coregulator activity"/>
    <property type="evidence" value="ECO:0007669"/>
    <property type="project" value="InterPro"/>
</dbReference>
<evidence type="ECO:0000256" key="7">
    <source>
        <dbReference type="RuleBase" id="RU364059"/>
    </source>
</evidence>
<dbReference type="OrthoDB" id="3351202at2759"/>
<feature type="domain" description="Mediator complex subunit Med1" evidence="8">
    <location>
        <begin position="407"/>
        <end position="608"/>
    </location>
</feature>
<evidence type="ECO:0000256" key="3">
    <source>
        <dbReference type="ARBA" id="ARBA00023015"/>
    </source>
</evidence>
<dbReference type="AlphaFoldDB" id="A0A2N1J700"/>
<evidence type="ECO:0000256" key="1">
    <source>
        <dbReference type="ARBA" id="ARBA00004123"/>
    </source>
</evidence>